<dbReference type="Proteomes" id="UP001550348">
    <property type="component" value="Unassembled WGS sequence"/>
</dbReference>
<dbReference type="Gene3D" id="1.25.40.10">
    <property type="entry name" value="Tetratricopeptide repeat domain"/>
    <property type="match status" value="1"/>
</dbReference>
<name>A0ABV2VTT9_9ACTN</name>
<dbReference type="RefSeq" id="WP_355667745.1">
    <property type="nucleotide sequence ID" value="NZ_JBEXRX010000160.1"/>
</dbReference>
<organism evidence="1 2">
    <name type="scientific">Micromonospora fulviviridis</name>
    <dbReference type="NCBI Taxonomy" id="47860"/>
    <lineage>
        <taxon>Bacteria</taxon>
        <taxon>Bacillati</taxon>
        <taxon>Actinomycetota</taxon>
        <taxon>Actinomycetes</taxon>
        <taxon>Micromonosporales</taxon>
        <taxon>Micromonosporaceae</taxon>
        <taxon>Micromonospora</taxon>
    </lineage>
</organism>
<sequence>MPSRTPPTTDWTPAFVADIVAATLESAHEHGLPIAVDHVAKAHDLSPATVAEWVARARAVQAAPLPPGLMFCHACDQTMILLQLPGCEQQYLCRPACGRAPVSAAVVREIIARAVLDHTPHLVPRGKTADAASYAPGPIQRVTVGTKDTDLHITWRLIPQQLAKPTLSMAQRLDYARRHADGGKRADAIDVLCTGLLHTDPTGGGIALDTSTAKAAALLAELALADGDPDRALPWAVWAHRSLKRLLGVTSADARDALKVLAAVQRRRGNLSLAANNYSDLIRQNTEAEGPRALATLAAQATLALVLYQDGQCLPARQLLTRTLTAHLQAHSNHPDGPRMNRELDRMRNTCIQRCHDHPAELADRQPSPTRASSSG</sequence>
<reference evidence="1 2" key="1">
    <citation type="submission" date="2024-06" db="EMBL/GenBank/DDBJ databases">
        <title>The Natural Products Discovery Center: Release of the First 8490 Sequenced Strains for Exploring Actinobacteria Biosynthetic Diversity.</title>
        <authorList>
            <person name="Kalkreuter E."/>
            <person name="Kautsar S.A."/>
            <person name="Yang D."/>
            <person name="Bader C.D."/>
            <person name="Teijaro C.N."/>
            <person name="Fluegel L."/>
            <person name="Davis C.M."/>
            <person name="Simpson J.R."/>
            <person name="Lauterbach L."/>
            <person name="Steele A.D."/>
            <person name="Gui C."/>
            <person name="Meng S."/>
            <person name="Li G."/>
            <person name="Viehrig K."/>
            <person name="Ye F."/>
            <person name="Su P."/>
            <person name="Kiefer A.F."/>
            <person name="Nichols A."/>
            <person name="Cepeda A.J."/>
            <person name="Yan W."/>
            <person name="Fan B."/>
            <person name="Jiang Y."/>
            <person name="Adhikari A."/>
            <person name="Zheng C.-J."/>
            <person name="Schuster L."/>
            <person name="Cowan T.M."/>
            <person name="Smanski M.J."/>
            <person name="Chevrette M.G."/>
            <person name="De Carvalho L.P.S."/>
            <person name="Shen B."/>
        </authorList>
    </citation>
    <scope>NUCLEOTIDE SEQUENCE [LARGE SCALE GENOMIC DNA]</scope>
    <source>
        <strain evidence="1 2">NPDC006286</strain>
    </source>
</reference>
<evidence type="ECO:0008006" key="3">
    <source>
        <dbReference type="Google" id="ProtNLM"/>
    </source>
</evidence>
<accession>A0ABV2VTT9</accession>
<comment type="caution">
    <text evidence="1">The sequence shown here is derived from an EMBL/GenBank/DDBJ whole genome shotgun (WGS) entry which is preliminary data.</text>
</comment>
<evidence type="ECO:0000313" key="2">
    <source>
        <dbReference type="Proteomes" id="UP001550348"/>
    </source>
</evidence>
<protein>
    <recommendedName>
        <fullName evidence="3">Tetratricopeptide repeat protein</fullName>
    </recommendedName>
</protein>
<keyword evidence="2" id="KW-1185">Reference proteome</keyword>
<dbReference type="EMBL" id="JBEXRX010000160">
    <property type="protein sequence ID" value="MEU0156214.1"/>
    <property type="molecule type" value="Genomic_DNA"/>
</dbReference>
<dbReference type="InterPro" id="IPR011990">
    <property type="entry name" value="TPR-like_helical_dom_sf"/>
</dbReference>
<gene>
    <name evidence="1" type="ORF">ABZ071_30855</name>
</gene>
<proteinExistence type="predicted"/>
<evidence type="ECO:0000313" key="1">
    <source>
        <dbReference type="EMBL" id="MEU0156214.1"/>
    </source>
</evidence>